<evidence type="ECO:0000256" key="2">
    <source>
        <dbReference type="ARBA" id="ARBA00023002"/>
    </source>
</evidence>
<dbReference type="EMBL" id="SMAK01000007">
    <property type="protein sequence ID" value="TCT09229.1"/>
    <property type="molecule type" value="Genomic_DNA"/>
</dbReference>
<protein>
    <submittedName>
        <fullName evidence="4">Putative NADPH-quinone reductase</fullName>
    </submittedName>
</protein>
<dbReference type="PANTHER" id="PTHR10204">
    <property type="entry name" value="NAD P H OXIDOREDUCTASE-RELATED"/>
    <property type="match status" value="1"/>
</dbReference>
<dbReference type="AlphaFoldDB" id="A0A4R3MAD8"/>
<dbReference type="InterPro" id="IPR003680">
    <property type="entry name" value="Flavodoxin_fold"/>
</dbReference>
<comment type="similarity">
    <text evidence="1">Belongs to the NAD(P)H dehydrogenase (quinone) family.</text>
</comment>
<proteinExistence type="inferred from homology"/>
<accession>A0A4R3MAD8</accession>
<keyword evidence="5" id="KW-1185">Reference proteome</keyword>
<dbReference type="Gene3D" id="3.40.50.360">
    <property type="match status" value="1"/>
</dbReference>
<name>A0A4R3MAD8_9HYPH</name>
<evidence type="ECO:0000313" key="5">
    <source>
        <dbReference type="Proteomes" id="UP000295678"/>
    </source>
</evidence>
<dbReference type="OrthoDB" id="9798454at2"/>
<evidence type="ECO:0000256" key="1">
    <source>
        <dbReference type="ARBA" id="ARBA00006252"/>
    </source>
</evidence>
<dbReference type="GO" id="GO:0005829">
    <property type="term" value="C:cytosol"/>
    <property type="evidence" value="ECO:0007669"/>
    <property type="project" value="TreeGrafter"/>
</dbReference>
<evidence type="ECO:0000313" key="4">
    <source>
        <dbReference type="EMBL" id="TCT09229.1"/>
    </source>
</evidence>
<reference evidence="4 5" key="1">
    <citation type="submission" date="2019-03" db="EMBL/GenBank/DDBJ databases">
        <title>Genomic Encyclopedia of Type Strains, Phase IV (KMG-IV): sequencing the most valuable type-strain genomes for metagenomic binning, comparative biology and taxonomic classification.</title>
        <authorList>
            <person name="Goeker M."/>
        </authorList>
    </citation>
    <scope>NUCLEOTIDE SEQUENCE [LARGE SCALE GENOMIC DNA]</scope>
    <source>
        <strain evidence="4 5">DSM 19345</strain>
    </source>
</reference>
<keyword evidence="2" id="KW-0560">Oxidoreductase</keyword>
<evidence type="ECO:0000259" key="3">
    <source>
        <dbReference type="Pfam" id="PF02525"/>
    </source>
</evidence>
<dbReference type="RefSeq" id="WP_132806947.1">
    <property type="nucleotide sequence ID" value="NZ_SMAK01000007.1"/>
</dbReference>
<dbReference type="Proteomes" id="UP000295678">
    <property type="component" value="Unassembled WGS sequence"/>
</dbReference>
<comment type="caution">
    <text evidence="4">The sequence shown here is derived from an EMBL/GenBank/DDBJ whole genome shotgun (WGS) entry which is preliminary data.</text>
</comment>
<dbReference type="GO" id="GO:0003955">
    <property type="term" value="F:NAD(P)H dehydrogenase (quinone) activity"/>
    <property type="evidence" value="ECO:0007669"/>
    <property type="project" value="TreeGrafter"/>
</dbReference>
<dbReference type="Pfam" id="PF02525">
    <property type="entry name" value="Flavodoxin_2"/>
    <property type="match status" value="1"/>
</dbReference>
<feature type="domain" description="Flavodoxin-like fold" evidence="3">
    <location>
        <begin position="1"/>
        <end position="188"/>
    </location>
</feature>
<dbReference type="PANTHER" id="PTHR10204:SF34">
    <property type="entry name" value="NAD(P)H DEHYDROGENASE [QUINONE] 1 ISOFORM 1"/>
    <property type="match status" value="1"/>
</dbReference>
<gene>
    <name evidence="4" type="ORF">EDC22_10775</name>
</gene>
<organism evidence="4 5">
    <name type="scientific">Tepidamorphus gemmatus</name>
    <dbReference type="NCBI Taxonomy" id="747076"/>
    <lineage>
        <taxon>Bacteria</taxon>
        <taxon>Pseudomonadati</taxon>
        <taxon>Pseudomonadota</taxon>
        <taxon>Alphaproteobacteria</taxon>
        <taxon>Hyphomicrobiales</taxon>
        <taxon>Tepidamorphaceae</taxon>
        <taxon>Tepidamorphus</taxon>
    </lineage>
</organism>
<dbReference type="SUPFAM" id="SSF52218">
    <property type="entry name" value="Flavoproteins"/>
    <property type="match status" value="1"/>
</dbReference>
<sequence>MRVLLVYCHPCEESFNRAIRDRALATLAERDHEIELVDLYAEGFDPVMSGEERRGYHTPGDNEVPVAHHIALLRWAEVLVFVYPTWWFGLPAMLKGWLDRVFVPHATFSMPTETTSMGPVLTNIRRIVVITTCGASWLMSKLVGEPGRRTILRGLRLLCHPRCRTTYLAHYRMDSSTPQSRTAYLARVEQTLRRL</sequence>
<dbReference type="InterPro" id="IPR029039">
    <property type="entry name" value="Flavoprotein-like_sf"/>
</dbReference>
<dbReference type="InterPro" id="IPR051545">
    <property type="entry name" value="NAD(P)H_dehydrogenase_qn"/>
</dbReference>